<keyword evidence="4" id="KW-1185">Reference proteome</keyword>
<protein>
    <recommendedName>
        <fullName evidence="2">Endonuclease/exonuclease/phosphatase domain-containing protein</fullName>
    </recommendedName>
</protein>
<dbReference type="OrthoDB" id="10253982at2759"/>
<reference evidence="3 4" key="1">
    <citation type="submission" date="2020-11" db="EMBL/GenBank/DDBJ databases">
        <authorList>
            <person name="Wallbank WR R."/>
            <person name="Pardo Diaz C."/>
            <person name="Kozak K."/>
            <person name="Martin S."/>
            <person name="Jiggins C."/>
            <person name="Moest M."/>
            <person name="Warren A I."/>
            <person name="Generalovic N T."/>
            <person name="Byers J.R.P. K."/>
            <person name="Montejo-Kovacevich G."/>
            <person name="Yen C E."/>
        </authorList>
    </citation>
    <scope>NUCLEOTIDE SEQUENCE [LARGE SCALE GENOMIC DNA]</scope>
</reference>
<evidence type="ECO:0000313" key="4">
    <source>
        <dbReference type="Proteomes" id="UP000594454"/>
    </source>
</evidence>
<dbReference type="InterPro" id="IPR036691">
    <property type="entry name" value="Endo/exonu/phosph_ase_sf"/>
</dbReference>
<evidence type="ECO:0000256" key="1">
    <source>
        <dbReference type="SAM" id="MobiDB-lite"/>
    </source>
</evidence>
<dbReference type="Gene3D" id="3.60.10.10">
    <property type="entry name" value="Endonuclease/exonuclease/phosphatase"/>
    <property type="match status" value="1"/>
</dbReference>
<dbReference type="Proteomes" id="UP000594454">
    <property type="component" value="Chromosome 4"/>
</dbReference>
<dbReference type="Pfam" id="PF03372">
    <property type="entry name" value="Exo_endo_phos"/>
    <property type="match status" value="1"/>
</dbReference>
<dbReference type="PANTHER" id="PTHR12121">
    <property type="entry name" value="CARBON CATABOLITE REPRESSOR PROTEIN 4"/>
    <property type="match status" value="1"/>
</dbReference>
<dbReference type="EMBL" id="LR899012">
    <property type="protein sequence ID" value="CAD7088723.1"/>
    <property type="molecule type" value="Genomic_DNA"/>
</dbReference>
<dbReference type="InterPro" id="IPR005135">
    <property type="entry name" value="Endo/exonuclease/phosphatase"/>
</dbReference>
<sequence>MQDESVPCIAEDKNLSSMSQSCSTNSSVPSGQETNARRDFEEIHFASDINKMGSTSDQSKGTLFTFMSYNILAQDLLQTHPYLYKSCNPKHLEWKFRLDRLASEILAIRPDILCLQEVQQNHIPSILKALSALNFEHIFKKKTGMKTDGCAILYNKNVFDLVEKHTVEYYQPNVRYLDRENVALIAKLCLKQQPSSCFIASTTHLLYNPRRQDVRLAQIQLLLAELDHISFKGFDCQGKIRRLPILLSGDFNLKPHSAPYNLLTQGNLAYHNLTQRTLEPPTDANLATTGHIFLPSELGINDNCQHYDVVSQSYKGQARIQNTDKNRMLDENRDFSNKNPDEKDPHNLFATGQLRHALNLVSVYDHHNRSEATTFQDKWVTVDYIFYSQHFSPSVDSDYDGYLILQSRYSLPSKKDCYKMNLVIPNAYLGSDHLSLAGRFYFQGPKSNGKECVPKDK</sequence>
<dbReference type="SUPFAM" id="SSF56219">
    <property type="entry name" value="DNase I-like"/>
    <property type="match status" value="1"/>
</dbReference>
<dbReference type="InParanoid" id="A0A7R8UX95"/>
<evidence type="ECO:0000313" key="3">
    <source>
        <dbReference type="EMBL" id="CAD7088723.1"/>
    </source>
</evidence>
<accession>A0A7R8UX95</accession>
<feature type="domain" description="Endonuclease/exonuclease/phosphatase" evidence="2">
    <location>
        <begin position="67"/>
        <end position="433"/>
    </location>
</feature>
<feature type="region of interest" description="Disordered" evidence="1">
    <location>
        <begin position="1"/>
        <end position="34"/>
    </location>
</feature>
<gene>
    <name evidence="3" type="ORF">HERILL_LOCUS11323</name>
</gene>
<name>A0A7R8UX95_HERIL</name>
<feature type="compositionally biased region" description="Low complexity" evidence="1">
    <location>
        <begin position="16"/>
        <end position="27"/>
    </location>
</feature>
<dbReference type="InterPro" id="IPR050410">
    <property type="entry name" value="CCR4/nocturin_mRNA_transcr"/>
</dbReference>
<organism evidence="3 4">
    <name type="scientific">Hermetia illucens</name>
    <name type="common">Black soldier fly</name>
    <dbReference type="NCBI Taxonomy" id="343691"/>
    <lineage>
        <taxon>Eukaryota</taxon>
        <taxon>Metazoa</taxon>
        <taxon>Ecdysozoa</taxon>
        <taxon>Arthropoda</taxon>
        <taxon>Hexapoda</taxon>
        <taxon>Insecta</taxon>
        <taxon>Pterygota</taxon>
        <taxon>Neoptera</taxon>
        <taxon>Endopterygota</taxon>
        <taxon>Diptera</taxon>
        <taxon>Brachycera</taxon>
        <taxon>Stratiomyomorpha</taxon>
        <taxon>Stratiomyidae</taxon>
        <taxon>Hermetiinae</taxon>
        <taxon>Hermetia</taxon>
    </lineage>
</organism>
<proteinExistence type="predicted"/>
<dbReference type="AlphaFoldDB" id="A0A7R8UX95"/>
<evidence type="ECO:0000259" key="2">
    <source>
        <dbReference type="Pfam" id="PF03372"/>
    </source>
</evidence>
<dbReference type="PANTHER" id="PTHR12121:SF34">
    <property type="entry name" value="PROTEIN ANGEL"/>
    <property type="match status" value="1"/>
</dbReference>
<dbReference type="FunCoup" id="A0A7R8UX95">
    <property type="interactions" value="31"/>
</dbReference>
<dbReference type="GO" id="GO:0000175">
    <property type="term" value="F:3'-5'-RNA exonuclease activity"/>
    <property type="evidence" value="ECO:0007669"/>
    <property type="project" value="TreeGrafter"/>
</dbReference>